<dbReference type="PANTHER" id="PTHR12933:SF0">
    <property type="entry name" value="U3 SMALL NUCLEOLAR RNA-ASSOCIATED PROTEIN 25 HOMOLOG"/>
    <property type="match status" value="1"/>
</dbReference>
<comment type="subunit">
    <text evidence="4 10">Component of the ribosomal small subunit (SSU) processome composed of at least 40 protein subunits and snoRNA U3.</text>
</comment>
<evidence type="ECO:0000256" key="4">
    <source>
        <dbReference type="ARBA" id="ARBA00011192"/>
    </source>
</evidence>
<evidence type="ECO:0000313" key="15">
    <source>
        <dbReference type="Proteomes" id="UP001172684"/>
    </source>
</evidence>
<keyword evidence="9 10" id="KW-0687">Ribonucleoprotein</keyword>
<proteinExistence type="inferred from homology"/>
<evidence type="ECO:0000256" key="7">
    <source>
        <dbReference type="ARBA" id="ARBA00022552"/>
    </source>
</evidence>
<dbReference type="PANTHER" id="PTHR12933">
    <property type="entry name" value="ORF PROTEIN-RELATED"/>
    <property type="match status" value="1"/>
</dbReference>
<dbReference type="InterPro" id="IPR053939">
    <property type="entry name" value="UTP25_C"/>
</dbReference>
<evidence type="ECO:0000256" key="11">
    <source>
        <dbReference type="SAM" id="MobiDB-lite"/>
    </source>
</evidence>
<dbReference type="InterPro" id="IPR027417">
    <property type="entry name" value="P-loop_NTPase"/>
</dbReference>
<comment type="similarity">
    <text evidence="3 10">Belongs to the UTP25 family.</text>
</comment>
<evidence type="ECO:0000259" key="12">
    <source>
        <dbReference type="Pfam" id="PF06862"/>
    </source>
</evidence>
<sequence length="735" mass="83051">MVAVRGRGGGRGVRGGRGRGGFRGGSRGGSRGGFRGGSRGGKRENFRTSRIEDPVDEASVASEPEEPDVEEVEDAPSDLSSDDEEAQAPNARPYNALLQSLQQSTHRDQPKRKRRKLSHDAENGGDPRRQSPPAAAVDGDAEHNQVAADDADGDIEDFGPTEVEEMVDDEEDASDPFEAHFANPDENELSKKLNTIAANGWDTQKTQLEHLGTVSISFPQGTLPKSTTKRSLRSPRQLKLKKRLVEPAQKVISEFTDLEGAVAPIIFEYQDLLFGARSVSNVGNLRRLMCLHALNHIFKTRDRIIKNNARLARDQDKDNFELRDQGFTRPKVLMLLETRQSCVRAVDTIMSLCEPEQQENKKRFQDYYVQTEDKFSEDRPADFRELFEGNDDNEFRLGMKFTRKTVKYFSQFYNSDIIFASPLGLRRAIESGDPKKQDSDFLSSIEVVIVDQADAMLMQNWEHVEFVFEHLNLQPKDPHGCDFSRVRSWYLDGNAKYLRQTLVFSAYLTPELNKLYSRHMQNVAGKLKYQPSYDGAMLDIGLQLKQTFSRYDSPAPASDPDARFKYFTTAVIPSLSRYPKPADGGQGILIFIPSYLDFVRIRNYFATSTATQNISFGAISEYTEQPDARRARSHFLTGRHSVLLYTGRAHHFRRYFIRGVKRVIMYGLPENPIFYQELVGGYLGATIGEGKIDPSEAVVRVLFSKWDGLRLERVVGTKRVAAMLREKSGDTFDFV</sequence>
<accession>A0ABQ9NJZ0</accession>
<feature type="compositionally biased region" description="Acidic residues" evidence="11">
    <location>
        <begin position="63"/>
        <end position="86"/>
    </location>
</feature>
<evidence type="ECO:0000256" key="3">
    <source>
        <dbReference type="ARBA" id="ARBA00009223"/>
    </source>
</evidence>
<keyword evidence="6 10" id="KW-0690">Ribosome biogenesis</keyword>
<evidence type="ECO:0000256" key="9">
    <source>
        <dbReference type="ARBA" id="ARBA00023274"/>
    </source>
</evidence>
<evidence type="ECO:0000256" key="10">
    <source>
        <dbReference type="RuleBase" id="RU365070"/>
    </source>
</evidence>
<dbReference type="SUPFAM" id="SSF52540">
    <property type="entry name" value="P-loop containing nucleoside triphosphate hydrolases"/>
    <property type="match status" value="1"/>
</dbReference>
<evidence type="ECO:0000256" key="1">
    <source>
        <dbReference type="ARBA" id="ARBA00002883"/>
    </source>
</evidence>
<dbReference type="Pfam" id="PF06862">
    <property type="entry name" value="Utp25_C"/>
    <property type="match status" value="1"/>
</dbReference>
<dbReference type="InterPro" id="IPR010678">
    <property type="entry name" value="UTP25"/>
</dbReference>
<organism evidence="14 15">
    <name type="scientific">Coniosporium apollinis</name>
    <dbReference type="NCBI Taxonomy" id="61459"/>
    <lineage>
        <taxon>Eukaryota</taxon>
        <taxon>Fungi</taxon>
        <taxon>Dikarya</taxon>
        <taxon>Ascomycota</taxon>
        <taxon>Pezizomycotina</taxon>
        <taxon>Dothideomycetes</taxon>
        <taxon>Dothideomycetes incertae sedis</taxon>
        <taxon>Coniosporium</taxon>
    </lineage>
</organism>
<feature type="compositionally biased region" description="Gly residues" evidence="11">
    <location>
        <begin position="1"/>
        <end position="39"/>
    </location>
</feature>
<evidence type="ECO:0000256" key="5">
    <source>
        <dbReference type="ARBA" id="ARBA00015422"/>
    </source>
</evidence>
<name>A0ABQ9NJZ0_9PEZI</name>
<comment type="subcellular location">
    <subcellularLocation>
        <location evidence="2 10">Nucleus</location>
        <location evidence="2 10">Nucleolus</location>
    </subcellularLocation>
</comment>
<feature type="region of interest" description="Disordered" evidence="11">
    <location>
        <begin position="1"/>
        <end position="158"/>
    </location>
</feature>
<dbReference type="Pfam" id="PF22916">
    <property type="entry name" value="UTP25_NTPase-like"/>
    <property type="match status" value="1"/>
</dbReference>
<keyword evidence="15" id="KW-1185">Reference proteome</keyword>
<comment type="function">
    <text evidence="1 10">DEAD-box RNA helicase-like protein required for pre-18S rRNA processing, specifically at sites A0, A1, and A2.</text>
</comment>
<feature type="compositionally biased region" description="Acidic residues" evidence="11">
    <location>
        <begin position="149"/>
        <end position="158"/>
    </location>
</feature>
<dbReference type="Gene3D" id="3.40.50.300">
    <property type="entry name" value="P-loop containing nucleotide triphosphate hydrolases"/>
    <property type="match status" value="1"/>
</dbReference>
<feature type="compositionally biased region" description="Basic and acidic residues" evidence="11">
    <location>
        <begin position="41"/>
        <end position="53"/>
    </location>
</feature>
<keyword evidence="8 10" id="KW-0539">Nucleus</keyword>
<evidence type="ECO:0000256" key="6">
    <source>
        <dbReference type="ARBA" id="ARBA00022517"/>
    </source>
</evidence>
<evidence type="ECO:0000256" key="8">
    <source>
        <dbReference type="ARBA" id="ARBA00023242"/>
    </source>
</evidence>
<reference evidence="14" key="1">
    <citation type="submission" date="2022-10" db="EMBL/GenBank/DDBJ databases">
        <title>Culturing micro-colonial fungi from biological soil crusts in the Mojave desert and describing Neophaeococcomyces mojavensis, and introducing the new genera and species Taxawa tesnikishii.</title>
        <authorList>
            <person name="Kurbessoian T."/>
            <person name="Stajich J.E."/>
        </authorList>
    </citation>
    <scope>NUCLEOTIDE SEQUENCE</scope>
    <source>
        <strain evidence="14">TK_1</strain>
    </source>
</reference>
<dbReference type="InterPro" id="IPR053940">
    <property type="entry name" value="UTP25_NTPase-like"/>
</dbReference>
<keyword evidence="7 10" id="KW-0698">rRNA processing</keyword>
<dbReference type="EMBL" id="JAPDRL010000112">
    <property type="protein sequence ID" value="KAJ9656953.1"/>
    <property type="molecule type" value="Genomic_DNA"/>
</dbReference>
<evidence type="ECO:0000259" key="13">
    <source>
        <dbReference type="Pfam" id="PF22916"/>
    </source>
</evidence>
<protein>
    <recommendedName>
        <fullName evidence="5 10">U3 small nucleolar RNA-associated protein 25</fullName>
        <shortName evidence="10">U3 snoRNA-associated protein 25</shortName>
    </recommendedName>
</protein>
<feature type="compositionally biased region" description="Basic and acidic residues" evidence="11">
    <location>
        <begin position="118"/>
        <end position="129"/>
    </location>
</feature>
<feature type="domain" description="UTP25 NTP hydrolase-like" evidence="13">
    <location>
        <begin position="269"/>
        <end position="526"/>
    </location>
</feature>
<feature type="domain" description="UTP25 C-terminal" evidence="12">
    <location>
        <begin position="537"/>
        <end position="734"/>
    </location>
</feature>
<comment type="caution">
    <text evidence="14">The sequence shown here is derived from an EMBL/GenBank/DDBJ whole genome shotgun (WGS) entry which is preliminary data.</text>
</comment>
<dbReference type="Proteomes" id="UP001172684">
    <property type="component" value="Unassembled WGS sequence"/>
</dbReference>
<evidence type="ECO:0000313" key="14">
    <source>
        <dbReference type="EMBL" id="KAJ9656953.1"/>
    </source>
</evidence>
<gene>
    <name evidence="14" type="primary">UTP25</name>
    <name evidence="14" type="ORF">H2201_008356</name>
</gene>
<evidence type="ECO:0000256" key="2">
    <source>
        <dbReference type="ARBA" id="ARBA00004604"/>
    </source>
</evidence>